<dbReference type="KEGG" id="dva:DAD186_18040"/>
<feature type="transmembrane region" description="Helical" evidence="3">
    <location>
        <begin position="49"/>
        <end position="68"/>
    </location>
</feature>
<protein>
    <recommendedName>
        <fullName evidence="2">Biotin transporter</fullName>
    </recommendedName>
</protein>
<feature type="transmembrane region" description="Helical" evidence="3">
    <location>
        <begin position="173"/>
        <end position="195"/>
    </location>
</feature>
<dbReference type="Gene3D" id="1.10.1760.20">
    <property type="match status" value="1"/>
</dbReference>
<evidence type="ECO:0000313" key="4">
    <source>
        <dbReference type="EMBL" id="ANP28354.1"/>
    </source>
</evidence>
<dbReference type="RefSeq" id="WP_065248354.1">
    <property type="nucleotide sequence ID" value="NZ_CP012117.1"/>
</dbReference>
<evidence type="ECO:0000313" key="5">
    <source>
        <dbReference type="Proteomes" id="UP000092596"/>
    </source>
</evidence>
<sequence length="203" mass="20640">MTTASVAGTRPVLADSLVKHRTLLTDLSLIVAGVVVVGLLAQVTIPLPYVPITGQTLGVILVGAALGSKRGAASLATYLVAGLAGAPIFADFGGGPGMVLEPSFGFIIGFIPSAFVAGWMAERAWDRKFALALLGFIAASALPFVVGVPYMAWVLNSVMGLGLDFAGVMNAGLIPFIPGGIVKAAIAAGLIPLAWKGVRALEK</sequence>
<evidence type="ECO:0000256" key="3">
    <source>
        <dbReference type="SAM" id="Phobius"/>
    </source>
</evidence>
<evidence type="ECO:0000256" key="2">
    <source>
        <dbReference type="PIRNR" id="PIRNR016661"/>
    </source>
</evidence>
<dbReference type="Pfam" id="PF02632">
    <property type="entry name" value="BioY"/>
    <property type="match status" value="1"/>
</dbReference>
<dbReference type="PIRSF" id="PIRSF016661">
    <property type="entry name" value="BioY"/>
    <property type="match status" value="1"/>
</dbReference>
<name>A0A1B0ZK11_9MICO</name>
<keyword evidence="3" id="KW-1133">Transmembrane helix</keyword>
<keyword evidence="2 3" id="KW-0472">Membrane</keyword>
<dbReference type="InterPro" id="IPR003784">
    <property type="entry name" value="BioY"/>
</dbReference>
<feature type="transmembrane region" description="Helical" evidence="3">
    <location>
        <begin position="23"/>
        <end position="43"/>
    </location>
</feature>
<gene>
    <name evidence="4" type="ORF">DAD186_18040</name>
</gene>
<comment type="similarity">
    <text evidence="1 2">Belongs to the BioY family.</text>
</comment>
<dbReference type="GO" id="GO:0005886">
    <property type="term" value="C:plasma membrane"/>
    <property type="evidence" value="ECO:0007669"/>
    <property type="project" value="UniProtKB-SubCell"/>
</dbReference>
<evidence type="ECO:0000256" key="1">
    <source>
        <dbReference type="ARBA" id="ARBA00010692"/>
    </source>
</evidence>
<dbReference type="PANTHER" id="PTHR34295">
    <property type="entry name" value="BIOTIN TRANSPORTER BIOY"/>
    <property type="match status" value="1"/>
</dbReference>
<dbReference type="Proteomes" id="UP000092596">
    <property type="component" value="Chromosome"/>
</dbReference>
<feature type="transmembrane region" description="Helical" evidence="3">
    <location>
        <begin position="75"/>
        <end position="92"/>
    </location>
</feature>
<dbReference type="STRING" id="1630135.DAD186_18040"/>
<dbReference type="PATRIC" id="fig|1630135.4.peg.1802"/>
<dbReference type="PANTHER" id="PTHR34295:SF1">
    <property type="entry name" value="BIOTIN TRANSPORTER BIOY"/>
    <property type="match status" value="1"/>
</dbReference>
<organism evidence="4 5">
    <name type="scientific">Dermabacter vaginalis</name>
    <dbReference type="NCBI Taxonomy" id="1630135"/>
    <lineage>
        <taxon>Bacteria</taxon>
        <taxon>Bacillati</taxon>
        <taxon>Actinomycetota</taxon>
        <taxon>Actinomycetes</taxon>
        <taxon>Micrococcales</taxon>
        <taxon>Dermabacteraceae</taxon>
        <taxon>Dermabacter</taxon>
    </lineage>
</organism>
<keyword evidence="2" id="KW-1003">Cell membrane</keyword>
<accession>A0A1B0ZK11</accession>
<keyword evidence="2" id="KW-0813">Transport</keyword>
<dbReference type="GO" id="GO:0015225">
    <property type="term" value="F:biotin transmembrane transporter activity"/>
    <property type="evidence" value="ECO:0007669"/>
    <property type="project" value="UniProtKB-UniRule"/>
</dbReference>
<feature type="transmembrane region" description="Helical" evidence="3">
    <location>
        <begin position="129"/>
        <end position="153"/>
    </location>
</feature>
<reference evidence="4 5" key="1">
    <citation type="submission" date="2015-06" db="EMBL/GenBank/DDBJ databases">
        <title>Investigation of pathophysiology for high-risk pregnancy and development of treatment modality based on it.</title>
        <authorList>
            <person name="Kim B.-C."/>
            <person name="Lim S."/>
        </authorList>
    </citation>
    <scope>NUCLEOTIDE SEQUENCE [LARGE SCALE GENOMIC DNA]</scope>
    <source>
        <strain evidence="4 5">AD1-86</strain>
    </source>
</reference>
<comment type="subcellular location">
    <subcellularLocation>
        <location evidence="2">Cell membrane</location>
        <topology evidence="2">Multi-pass membrane protein</topology>
    </subcellularLocation>
</comment>
<proteinExistence type="inferred from homology"/>
<dbReference type="AlphaFoldDB" id="A0A1B0ZK11"/>
<keyword evidence="3" id="KW-0812">Transmembrane</keyword>
<dbReference type="EMBL" id="CP012117">
    <property type="protein sequence ID" value="ANP28354.1"/>
    <property type="molecule type" value="Genomic_DNA"/>
</dbReference>
<feature type="transmembrane region" description="Helical" evidence="3">
    <location>
        <begin position="104"/>
        <end position="122"/>
    </location>
</feature>